<dbReference type="RefSeq" id="XP_018127799.1">
    <property type="nucleotide sequence ID" value="XM_018276608.2"/>
</dbReference>
<keyword evidence="5" id="KW-1185">Reference proteome</keyword>
<dbReference type="EMBL" id="KV460247">
    <property type="protein sequence ID" value="OBT94066.1"/>
    <property type="molecule type" value="Genomic_DNA"/>
</dbReference>
<dbReference type="Proteomes" id="UP000091956">
    <property type="component" value="Unassembled WGS sequence"/>
</dbReference>
<organism evidence="4 5">
    <name type="scientific">Pseudogymnoascus verrucosus</name>
    <dbReference type="NCBI Taxonomy" id="342668"/>
    <lineage>
        <taxon>Eukaryota</taxon>
        <taxon>Fungi</taxon>
        <taxon>Dikarya</taxon>
        <taxon>Ascomycota</taxon>
        <taxon>Pezizomycotina</taxon>
        <taxon>Leotiomycetes</taxon>
        <taxon>Thelebolales</taxon>
        <taxon>Thelebolaceae</taxon>
        <taxon>Pseudogymnoascus</taxon>
    </lineage>
</organism>
<name>A0A1B8GE10_9PEZI</name>
<dbReference type="SUPFAM" id="SSF54909">
    <property type="entry name" value="Dimeric alpha+beta barrel"/>
    <property type="match status" value="1"/>
</dbReference>
<dbReference type="Pfam" id="PF07110">
    <property type="entry name" value="EthD"/>
    <property type="match status" value="1"/>
</dbReference>
<evidence type="ECO:0000256" key="1">
    <source>
        <dbReference type="ARBA" id="ARBA00005986"/>
    </source>
</evidence>
<sequence>MSSTTLPFSTSHTGLTPPSPADLLDITTLQPHTFVFPQLATNPNIQPRVRLLMFFKRLPHISESKFHTWWETVHADLTVSVPGFRKHVRRYAQLHVTPHWRDVAAGLAGAPPAVEGDGIGNGDDVMMRPLGFDACGEMVVDSVEQWQEFASDPEFANKLLPDAANFMLTPIYVFASYENLIVGPAMPESGGRDGLGKEELNEKLEKREEKM</sequence>
<feature type="domain" description="EthD" evidence="3">
    <location>
        <begin position="59"/>
        <end position="167"/>
    </location>
</feature>
<reference evidence="5" key="2">
    <citation type="journal article" date="2018" name="Nat. Commun.">
        <title>Extreme sensitivity to ultraviolet light in the fungal pathogen causing white-nose syndrome of bats.</title>
        <authorList>
            <person name="Palmer J.M."/>
            <person name="Drees K.P."/>
            <person name="Foster J.T."/>
            <person name="Lindner D.L."/>
        </authorList>
    </citation>
    <scope>NUCLEOTIDE SEQUENCE [LARGE SCALE GENOMIC DNA]</scope>
    <source>
        <strain evidence="5">UAMH 10579</strain>
    </source>
</reference>
<dbReference type="GeneID" id="28840559"/>
<proteinExistence type="inferred from homology"/>
<evidence type="ECO:0000313" key="5">
    <source>
        <dbReference type="Proteomes" id="UP000091956"/>
    </source>
</evidence>
<gene>
    <name evidence="4" type="ORF">VE01_07173</name>
</gene>
<evidence type="ECO:0000256" key="2">
    <source>
        <dbReference type="SAM" id="MobiDB-lite"/>
    </source>
</evidence>
<dbReference type="Gene3D" id="3.30.70.100">
    <property type="match status" value="1"/>
</dbReference>
<dbReference type="STRING" id="342668.A0A1B8GE10"/>
<dbReference type="InterPro" id="IPR009799">
    <property type="entry name" value="EthD_dom"/>
</dbReference>
<reference evidence="4 5" key="1">
    <citation type="submission" date="2016-03" db="EMBL/GenBank/DDBJ databases">
        <title>Comparative genomics of Pseudogymnoascus destructans, the fungus causing white-nose syndrome of bats.</title>
        <authorList>
            <person name="Palmer J.M."/>
            <person name="Drees K.P."/>
            <person name="Foster J.T."/>
            <person name="Lindner D.L."/>
        </authorList>
    </citation>
    <scope>NUCLEOTIDE SEQUENCE [LARGE SCALE GENOMIC DNA]</scope>
    <source>
        <strain evidence="4 5">UAMH 10579</strain>
    </source>
</reference>
<evidence type="ECO:0000313" key="4">
    <source>
        <dbReference type="EMBL" id="OBT94066.1"/>
    </source>
</evidence>
<dbReference type="AlphaFoldDB" id="A0A1B8GE10"/>
<dbReference type="InterPro" id="IPR011008">
    <property type="entry name" value="Dimeric_a/b-barrel"/>
</dbReference>
<protein>
    <recommendedName>
        <fullName evidence="3">EthD domain-containing protein</fullName>
    </recommendedName>
</protein>
<feature type="region of interest" description="Disordered" evidence="2">
    <location>
        <begin position="187"/>
        <end position="211"/>
    </location>
</feature>
<accession>A0A1B8GE10</accession>
<evidence type="ECO:0000259" key="3">
    <source>
        <dbReference type="Pfam" id="PF07110"/>
    </source>
</evidence>
<feature type="compositionally biased region" description="Basic and acidic residues" evidence="2">
    <location>
        <begin position="190"/>
        <end position="211"/>
    </location>
</feature>
<dbReference type="GO" id="GO:0016491">
    <property type="term" value="F:oxidoreductase activity"/>
    <property type="evidence" value="ECO:0007669"/>
    <property type="project" value="InterPro"/>
</dbReference>
<comment type="similarity">
    <text evidence="1">Belongs to the tpcK family.</text>
</comment>